<feature type="region of interest" description="Disordered" evidence="1">
    <location>
        <begin position="114"/>
        <end position="159"/>
    </location>
</feature>
<protein>
    <submittedName>
        <fullName evidence="2">FLYWCH zinc finger domain-containing protein</fullName>
    </submittedName>
</protein>
<gene>
    <name evidence="2" type="ORF">DdX_10814</name>
</gene>
<accession>A0AAD4QYS7</accession>
<feature type="region of interest" description="Disordered" evidence="1">
    <location>
        <begin position="176"/>
        <end position="345"/>
    </location>
</feature>
<feature type="compositionally biased region" description="Polar residues" evidence="1">
    <location>
        <begin position="298"/>
        <end position="310"/>
    </location>
</feature>
<reference evidence="2" key="1">
    <citation type="submission" date="2022-01" db="EMBL/GenBank/DDBJ databases">
        <title>Genome Sequence Resource for Two Populations of Ditylenchus destructor, the Migratory Endoparasitic Phytonematode.</title>
        <authorList>
            <person name="Zhang H."/>
            <person name="Lin R."/>
            <person name="Xie B."/>
        </authorList>
    </citation>
    <scope>NUCLEOTIDE SEQUENCE</scope>
    <source>
        <strain evidence="2">BazhouSP</strain>
    </source>
</reference>
<dbReference type="Proteomes" id="UP001201812">
    <property type="component" value="Unassembled WGS sequence"/>
</dbReference>
<evidence type="ECO:0000256" key="1">
    <source>
        <dbReference type="SAM" id="MobiDB-lite"/>
    </source>
</evidence>
<dbReference type="EMBL" id="JAKKPZ010000027">
    <property type="protein sequence ID" value="KAI1710140.1"/>
    <property type="molecule type" value="Genomic_DNA"/>
</dbReference>
<comment type="caution">
    <text evidence="2">The sequence shown here is derived from an EMBL/GenBank/DDBJ whole genome shotgun (WGS) entry which is preliminary data.</text>
</comment>
<feature type="compositionally biased region" description="Polar residues" evidence="1">
    <location>
        <begin position="114"/>
        <end position="133"/>
    </location>
</feature>
<proteinExistence type="predicted"/>
<keyword evidence="3" id="KW-1185">Reference proteome</keyword>
<dbReference type="AlphaFoldDB" id="A0AAD4QYS7"/>
<dbReference type="Gene3D" id="2.20.25.240">
    <property type="match status" value="1"/>
</dbReference>
<evidence type="ECO:0000313" key="2">
    <source>
        <dbReference type="EMBL" id="KAI1710140.1"/>
    </source>
</evidence>
<feature type="compositionally biased region" description="Basic and acidic residues" evidence="1">
    <location>
        <begin position="232"/>
        <end position="241"/>
    </location>
</feature>
<feature type="compositionally biased region" description="Polar residues" evidence="1">
    <location>
        <begin position="249"/>
        <end position="259"/>
    </location>
</feature>
<evidence type="ECO:0000313" key="3">
    <source>
        <dbReference type="Proteomes" id="UP001201812"/>
    </source>
</evidence>
<organism evidence="2 3">
    <name type="scientific">Ditylenchus destructor</name>
    <dbReference type="NCBI Taxonomy" id="166010"/>
    <lineage>
        <taxon>Eukaryota</taxon>
        <taxon>Metazoa</taxon>
        <taxon>Ecdysozoa</taxon>
        <taxon>Nematoda</taxon>
        <taxon>Chromadorea</taxon>
        <taxon>Rhabditida</taxon>
        <taxon>Tylenchina</taxon>
        <taxon>Tylenchomorpha</taxon>
        <taxon>Sphaerularioidea</taxon>
        <taxon>Anguinidae</taxon>
        <taxon>Anguininae</taxon>
        <taxon>Ditylenchus</taxon>
    </lineage>
</organism>
<sequence length="421" mass="46053">MDQSRSSGHRSKPKHGYQEGQRYFYKGFAYSCPARNDKIGKVYWKCINYGSTKKCNAKFLTNLANVPFDFHITHNHEPTAPGQPNGLETEDSIHKRYEQKYQRGGLAPRLTTVARQNSSTEVQHSGNNDSTLRSAGKGQKRGISMPAVSKSPASIPKRTNPMRQTRMTMYTNQLSSVSGTSNVRGGNGLQAGPSGQSHPRISAGSPQVQFQSTTTPGQQLDLRQARRTISHQSRENAADRNRKNKVSPMVSSGVYTRSSRMLVPEVKTEPNELSEVTGSVSEVPQANVAQDQSEDQTNESTGPDVTVQNEDVSDESTESQEINENNGAHNFETKKENESADSPPQKAIHSVDVLRPIVSAFTQSGQQSLYSAGQPAFTVQAPDGYKYIVGGSFICPKCDKGMRCFNRKGLCTGCCGCCATE</sequence>
<name>A0AAD4QYS7_9BILA</name>
<feature type="compositionally biased region" description="Polar residues" evidence="1">
    <location>
        <begin position="193"/>
        <end position="218"/>
    </location>
</feature>
<feature type="compositionally biased region" description="Polar residues" evidence="1">
    <location>
        <begin position="274"/>
        <end position="291"/>
    </location>
</feature>
<feature type="compositionally biased region" description="Polar residues" evidence="1">
    <location>
        <begin position="319"/>
        <end position="328"/>
    </location>
</feature>